<dbReference type="InterPro" id="IPR007527">
    <property type="entry name" value="Znf_SWIM"/>
</dbReference>
<sequence>MADGAAGITSAMCELPQACRLMCWAHVIRKSREHRKLVLDKEKWLAIEKDIVNLQLVFNDHLFGSAARLMIMKWTADKDLDAFRKYFEDQWLLSLPFWYEGSANLSPSTNNGLESLNGKIKQMYTLCNKFSLSSFLQTAERMLYDWSLASANTPFAIQIEFTNDLATRAYQWLQKLDRTKVLHLGAASYVVPSSEPKMGTSLWVQYYHSILTPPLFCSCKYGLKEYSCVHSLGLIMMWDHRKVPQALGIRRGKDRPKKVKLALTKD</sequence>
<feature type="domain" description="SWIM-type" evidence="2">
    <location>
        <begin position="207"/>
        <end position="239"/>
    </location>
</feature>
<comment type="caution">
    <text evidence="3">The sequence shown here is derived from an EMBL/GenBank/DDBJ whole genome shotgun (WGS) entry which is preliminary data.</text>
</comment>
<evidence type="ECO:0000259" key="2">
    <source>
        <dbReference type="PROSITE" id="PS50966"/>
    </source>
</evidence>
<dbReference type="GO" id="GO:0008270">
    <property type="term" value="F:zinc ion binding"/>
    <property type="evidence" value="ECO:0007669"/>
    <property type="project" value="UniProtKB-KW"/>
</dbReference>
<evidence type="ECO:0000256" key="1">
    <source>
        <dbReference type="PROSITE-ProRule" id="PRU00325"/>
    </source>
</evidence>
<organism evidence="3 5">
    <name type="scientific">Didymodactylos carnosus</name>
    <dbReference type="NCBI Taxonomy" id="1234261"/>
    <lineage>
        <taxon>Eukaryota</taxon>
        <taxon>Metazoa</taxon>
        <taxon>Spiralia</taxon>
        <taxon>Gnathifera</taxon>
        <taxon>Rotifera</taxon>
        <taxon>Eurotatoria</taxon>
        <taxon>Bdelloidea</taxon>
        <taxon>Philodinida</taxon>
        <taxon>Philodinidae</taxon>
        <taxon>Didymodactylos</taxon>
    </lineage>
</organism>
<dbReference type="Proteomes" id="UP000681722">
    <property type="component" value="Unassembled WGS sequence"/>
</dbReference>
<dbReference type="PROSITE" id="PS50966">
    <property type="entry name" value="ZF_SWIM"/>
    <property type="match status" value="1"/>
</dbReference>
<dbReference type="EMBL" id="CAJNOQ010005803">
    <property type="protein sequence ID" value="CAF1112077.1"/>
    <property type="molecule type" value="Genomic_DNA"/>
</dbReference>
<dbReference type="EMBL" id="CAJOBC010005803">
    <property type="protein sequence ID" value="CAF3876353.1"/>
    <property type="molecule type" value="Genomic_DNA"/>
</dbReference>
<dbReference type="Proteomes" id="UP000663829">
    <property type="component" value="Unassembled WGS sequence"/>
</dbReference>
<accession>A0A814PYK5</accession>
<dbReference type="OrthoDB" id="119028at2759"/>
<proteinExistence type="predicted"/>
<protein>
    <recommendedName>
        <fullName evidence="2">SWIM-type domain-containing protein</fullName>
    </recommendedName>
</protein>
<keyword evidence="1" id="KW-0479">Metal-binding</keyword>
<dbReference type="AlphaFoldDB" id="A0A814PYK5"/>
<evidence type="ECO:0000313" key="3">
    <source>
        <dbReference type="EMBL" id="CAF1112077.1"/>
    </source>
</evidence>
<keyword evidence="1" id="KW-0863">Zinc-finger</keyword>
<reference evidence="3" key="1">
    <citation type="submission" date="2021-02" db="EMBL/GenBank/DDBJ databases">
        <authorList>
            <person name="Nowell W R."/>
        </authorList>
    </citation>
    <scope>NUCLEOTIDE SEQUENCE</scope>
</reference>
<evidence type="ECO:0000313" key="5">
    <source>
        <dbReference type="Proteomes" id="UP000663829"/>
    </source>
</evidence>
<evidence type="ECO:0000313" key="4">
    <source>
        <dbReference type="EMBL" id="CAF3876353.1"/>
    </source>
</evidence>
<keyword evidence="1" id="KW-0862">Zinc</keyword>
<keyword evidence="5" id="KW-1185">Reference proteome</keyword>
<name>A0A814PYK5_9BILA</name>
<gene>
    <name evidence="3" type="ORF">GPM918_LOCUS19281</name>
    <name evidence="4" type="ORF">SRO942_LOCUS19278</name>
</gene>